<name>A0A0S2SE39_9GAMM</name>
<dbReference type="SUPFAM" id="SSF55781">
    <property type="entry name" value="GAF domain-like"/>
    <property type="match status" value="1"/>
</dbReference>
<dbReference type="InterPro" id="IPR003018">
    <property type="entry name" value="GAF"/>
</dbReference>
<dbReference type="Gene3D" id="3.30.450.40">
    <property type="match status" value="1"/>
</dbReference>
<protein>
    <recommendedName>
        <fullName evidence="2">HAMP domain-containing protein</fullName>
    </recommendedName>
</protein>
<feature type="domain" description="HAMP" evidence="2">
    <location>
        <begin position="289"/>
        <end position="341"/>
    </location>
</feature>
<dbReference type="EMBL" id="CP013067">
    <property type="protein sequence ID" value="ALP39973.1"/>
    <property type="molecule type" value="Genomic_DNA"/>
</dbReference>
<evidence type="ECO:0000313" key="4">
    <source>
        <dbReference type="Proteomes" id="UP000058114"/>
    </source>
</evidence>
<accession>A0A0S2SE39</accession>
<dbReference type="Pfam" id="PF01590">
    <property type="entry name" value="GAF"/>
    <property type="match status" value="1"/>
</dbReference>
<dbReference type="Proteomes" id="UP000058114">
    <property type="component" value="Chromosome"/>
</dbReference>
<keyword evidence="1" id="KW-0812">Transmembrane</keyword>
<evidence type="ECO:0000256" key="1">
    <source>
        <dbReference type="SAM" id="Phobius"/>
    </source>
</evidence>
<dbReference type="RefSeq" id="WP_060584909.1">
    <property type="nucleotide sequence ID" value="NZ_CP013067.1"/>
</dbReference>
<dbReference type="Pfam" id="PF05228">
    <property type="entry name" value="CHASE4"/>
    <property type="match status" value="1"/>
</dbReference>
<dbReference type="Gene3D" id="6.10.340.10">
    <property type="match status" value="1"/>
</dbReference>
<sequence length="526" mass="58791">MKISRRITLSILLVLLLLLTSGYLGLHLLVEERFAELERGAIDRNQNRVVQAIGGEVGNLLRLTRDWAEWDDTYHYMADRDPRYLASNINARTFETLGFDHIAIYDGARHLLFAQGYEQGRVGPLSAEQLARQERLLARQPVGREFSGLWLDGEERLLIAGAPILTSEGEGPSRGILLLARHLDDPLLVQLRKRLSLTLALPDEQALASVLNEEQRRNLMLGERALKAAGQEITVFGALEGLEGQMILFSVTQGRMWREEGRAIANRLILWGGGAVLLFGALVLLILNQGVTARLERLAANLRLITNEGTVRRVLVEGRDELAQVALDCNQMLDTLETLREEQLMAQRRLRGQLDALLALAGSDALTREDARRAAGVVTRAICEGTGAVRASLWFCTEGEERLYCQDLYLASKQEHQQGFSMPMAMLQGRYEQSRQGDEPCLVLSDPYDLARFSAMLTQLGLTPFAGRVLMAPLHHEGELLGFIIAEHERPQQAWQADELTFVLCVCDFSTQTLLTLSKLIRLNGH</sequence>
<dbReference type="KEGG" id="asr:WL1483_554"/>
<dbReference type="InterPro" id="IPR003660">
    <property type="entry name" value="HAMP_dom"/>
</dbReference>
<organism evidence="3 4">
    <name type="scientific">Aeromonas schubertii</name>
    <dbReference type="NCBI Taxonomy" id="652"/>
    <lineage>
        <taxon>Bacteria</taxon>
        <taxon>Pseudomonadati</taxon>
        <taxon>Pseudomonadota</taxon>
        <taxon>Gammaproteobacteria</taxon>
        <taxon>Aeromonadales</taxon>
        <taxon>Aeromonadaceae</taxon>
        <taxon>Aeromonas</taxon>
    </lineage>
</organism>
<keyword evidence="1" id="KW-1133">Transmembrane helix</keyword>
<evidence type="ECO:0000259" key="2">
    <source>
        <dbReference type="PROSITE" id="PS50885"/>
    </source>
</evidence>
<reference evidence="3 4" key="2">
    <citation type="journal article" date="2016" name="Genome Announc.">
        <title>Complete Genome Sequence of the Highly Virulent Aeromonas schubertii Strain WL1483, Isolated from Diseased Snakehead Fish (Channa argus) in China.</title>
        <authorList>
            <person name="Liu L."/>
            <person name="Li N."/>
            <person name="Zhang D."/>
            <person name="Fu X."/>
            <person name="Shi C."/>
            <person name="Lin Q."/>
            <person name="Hao G."/>
        </authorList>
    </citation>
    <scope>NUCLEOTIDE SEQUENCE [LARGE SCALE GENOMIC DNA]</scope>
    <source>
        <strain evidence="3 4">WL1483</strain>
    </source>
</reference>
<dbReference type="InterPro" id="IPR007892">
    <property type="entry name" value="CHASE4"/>
</dbReference>
<dbReference type="InterPro" id="IPR029016">
    <property type="entry name" value="GAF-like_dom_sf"/>
</dbReference>
<keyword evidence="1" id="KW-0472">Membrane</keyword>
<dbReference type="GO" id="GO:0007165">
    <property type="term" value="P:signal transduction"/>
    <property type="evidence" value="ECO:0007669"/>
    <property type="project" value="InterPro"/>
</dbReference>
<proteinExistence type="predicted"/>
<feature type="transmembrane region" description="Helical" evidence="1">
    <location>
        <begin position="268"/>
        <end position="287"/>
    </location>
</feature>
<dbReference type="GO" id="GO:0016020">
    <property type="term" value="C:membrane"/>
    <property type="evidence" value="ECO:0007669"/>
    <property type="project" value="InterPro"/>
</dbReference>
<dbReference type="AlphaFoldDB" id="A0A0S2SE39"/>
<gene>
    <name evidence="3" type="ORF">WL1483_554</name>
</gene>
<dbReference type="PATRIC" id="fig|652.5.peg.1348"/>
<dbReference type="PROSITE" id="PS50885">
    <property type="entry name" value="HAMP"/>
    <property type="match status" value="1"/>
</dbReference>
<reference evidence="4" key="1">
    <citation type="submission" date="2015-10" db="EMBL/GenBank/DDBJ databases">
        <title>Complete Genome Sequence of Aeromonas schubertii strain WL1483.</title>
        <authorList>
            <person name="Liu L."/>
        </authorList>
    </citation>
    <scope>NUCLEOTIDE SEQUENCE [LARGE SCALE GENOMIC DNA]</scope>
    <source>
        <strain evidence="4">WL1483</strain>
    </source>
</reference>
<evidence type="ECO:0000313" key="3">
    <source>
        <dbReference type="EMBL" id="ALP39973.1"/>
    </source>
</evidence>